<feature type="domain" description="Solute-binding protein family 3/N-terminal" evidence="5">
    <location>
        <begin position="35"/>
        <end position="258"/>
    </location>
</feature>
<keyword evidence="3 4" id="KW-0732">Signal</keyword>
<dbReference type="SMART" id="SM00062">
    <property type="entry name" value="PBPb"/>
    <property type="match status" value="1"/>
</dbReference>
<feature type="signal peptide" evidence="4">
    <location>
        <begin position="1"/>
        <end position="24"/>
    </location>
</feature>
<sequence>MKLNRIAGAFLFCSAIGIIPQANADQLQEVQARKELICGVYADVVPFSYPDPKTRALVGMDVDLCNALAKEMGLKPTLKPLSVEARISEVKMGRVDLVIANLAYTKTRGEQIEFSNAYYITKEVLLVKKADAGKTLADFEGKRISAAKGSTSEQSIYMSVKNGQAVTFQDSGSAYLALQQNKVNGFVTNMMTAIQYAQETKGSPNELAILREPMALEPIGAGMRKGEPAFAAAVNKGLMALESSGEFKKIWDKWLGPDTRYGITRTEKIAPLSELKFQPMP</sequence>
<organism evidence="6 7">
    <name type="scientific">Herbaspirillum huttiense subsp. lycopersici</name>
    <dbReference type="NCBI Taxonomy" id="3074428"/>
    <lineage>
        <taxon>Bacteria</taxon>
        <taxon>Pseudomonadati</taxon>
        <taxon>Pseudomonadota</taxon>
        <taxon>Betaproteobacteria</taxon>
        <taxon>Burkholderiales</taxon>
        <taxon>Oxalobacteraceae</taxon>
        <taxon>Herbaspirillum</taxon>
    </lineage>
</organism>
<protein>
    <submittedName>
        <fullName evidence="6">ABC transporter substrate-binding protein</fullName>
    </submittedName>
</protein>
<gene>
    <name evidence="6" type="ORF">RI048_18830</name>
</gene>
<evidence type="ECO:0000256" key="3">
    <source>
        <dbReference type="ARBA" id="ARBA00022729"/>
    </source>
</evidence>
<evidence type="ECO:0000256" key="2">
    <source>
        <dbReference type="ARBA" id="ARBA00022448"/>
    </source>
</evidence>
<dbReference type="PANTHER" id="PTHR30085:SF6">
    <property type="entry name" value="ABC TRANSPORTER GLUTAMINE-BINDING PROTEIN GLNH"/>
    <property type="match status" value="1"/>
</dbReference>
<dbReference type="InterPro" id="IPR051455">
    <property type="entry name" value="Bact_solute-bind_prot3"/>
</dbReference>
<proteinExistence type="inferred from homology"/>
<dbReference type="PANTHER" id="PTHR30085">
    <property type="entry name" value="AMINO ACID ABC TRANSPORTER PERMEASE"/>
    <property type="match status" value="1"/>
</dbReference>
<evidence type="ECO:0000256" key="1">
    <source>
        <dbReference type="ARBA" id="ARBA00010333"/>
    </source>
</evidence>
<feature type="chain" id="PRO_5045174501" evidence="4">
    <location>
        <begin position="25"/>
        <end position="281"/>
    </location>
</feature>
<dbReference type="CDD" id="cd13689">
    <property type="entry name" value="PBP2_BsGlnH"/>
    <property type="match status" value="1"/>
</dbReference>
<evidence type="ECO:0000256" key="4">
    <source>
        <dbReference type="SAM" id="SignalP"/>
    </source>
</evidence>
<evidence type="ECO:0000313" key="7">
    <source>
        <dbReference type="Proteomes" id="UP001246576"/>
    </source>
</evidence>
<evidence type="ECO:0000259" key="5">
    <source>
        <dbReference type="SMART" id="SM00062"/>
    </source>
</evidence>
<comment type="caution">
    <text evidence="6">The sequence shown here is derived from an EMBL/GenBank/DDBJ whole genome shotgun (WGS) entry which is preliminary data.</text>
</comment>
<reference evidence="6" key="1">
    <citation type="submission" date="2023-09" db="EMBL/GenBank/DDBJ databases">
        <title>Description of first Herbaspirillum huttiense subsp. nephrolepsisexaltata and Herbaspirillum huttiense subsp. lycopersicon.</title>
        <authorList>
            <person name="Poudel M."/>
            <person name="Sharma A."/>
            <person name="Goss E."/>
            <person name="Tapia J.H."/>
            <person name="Harmon C.M."/>
            <person name="Jones J.B."/>
        </authorList>
    </citation>
    <scope>NUCLEOTIDE SEQUENCE</scope>
    <source>
        <strain evidence="6">SE1</strain>
    </source>
</reference>
<dbReference type="SUPFAM" id="SSF53850">
    <property type="entry name" value="Periplasmic binding protein-like II"/>
    <property type="match status" value="1"/>
</dbReference>
<dbReference type="Proteomes" id="UP001246576">
    <property type="component" value="Unassembled WGS sequence"/>
</dbReference>
<dbReference type="Gene3D" id="3.40.190.10">
    <property type="entry name" value="Periplasmic binding protein-like II"/>
    <property type="match status" value="2"/>
</dbReference>
<dbReference type="EMBL" id="JAVLSJ010000010">
    <property type="protein sequence ID" value="MDR9850294.1"/>
    <property type="molecule type" value="Genomic_DNA"/>
</dbReference>
<dbReference type="InterPro" id="IPR001638">
    <property type="entry name" value="Solute-binding_3/MltF_N"/>
</dbReference>
<evidence type="ECO:0000313" key="6">
    <source>
        <dbReference type="EMBL" id="MDR9850294.1"/>
    </source>
</evidence>
<keyword evidence="7" id="KW-1185">Reference proteome</keyword>
<name>A0ABU2EQ91_9BURK</name>
<accession>A0ABU2EQ91</accession>
<dbReference type="Pfam" id="PF00497">
    <property type="entry name" value="SBP_bac_3"/>
    <property type="match status" value="1"/>
</dbReference>
<keyword evidence="2" id="KW-0813">Transport</keyword>
<dbReference type="RefSeq" id="WP_121037586.1">
    <property type="nucleotide sequence ID" value="NZ_JAVLSJ010000010.1"/>
</dbReference>
<comment type="similarity">
    <text evidence="1">Belongs to the bacterial solute-binding protein 3 family.</text>
</comment>